<protein>
    <submittedName>
        <fullName evidence="3">MarR family protein</fullName>
    </submittedName>
</protein>
<dbReference type="SMART" id="SM00419">
    <property type="entry name" value="HTH_CRP"/>
    <property type="match status" value="1"/>
</dbReference>
<dbReference type="Pfam" id="PF12802">
    <property type="entry name" value="MarR_2"/>
    <property type="match status" value="1"/>
</dbReference>
<evidence type="ECO:0000259" key="2">
    <source>
        <dbReference type="SMART" id="SM00419"/>
    </source>
</evidence>
<dbReference type="InterPro" id="IPR011991">
    <property type="entry name" value="ArsR-like_HTH"/>
</dbReference>
<dbReference type="SUPFAM" id="SSF46785">
    <property type="entry name" value="Winged helix' DNA-binding domain"/>
    <property type="match status" value="1"/>
</dbReference>
<accession>A0A4V6Q1X4</accession>
<dbReference type="AlphaFoldDB" id="A0A4V6Q1X4"/>
<sequence length="125" mass="14009">MNDTKRRRSDRYDRSTMSSATETDTDTDAGDGRPSWTFLTNHAHVLVAIGQDPEMRQRDIADAVGITPGAVTRILAELEASGCVTHERVGRRNRYHINPEVHFRHPLESEVTIGQLIELTDGIID</sequence>
<comment type="caution">
    <text evidence="3">The sequence shown here is derived from an EMBL/GenBank/DDBJ whole genome shotgun (WGS) entry which is preliminary data.</text>
</comment>
<dbReference type="Proteomes" id="UP000294558">
    <property type="component" value="Unassembled WGS sequence"/>
</dbReference>
<reference evidence="3 4" key="1">
    <citation type="submission" date="2019-03" db="EMBL/GenBank/DDBJ databases">
        <title>Sequencing the genomes of 1000 actinobacteria strains.</title>
        <authorList>
            <person name="Klenk H.-P."/>
        </authorList>
    </citation>
    <scope>NUCLEOTIDE SEQUENCE [LARGE SCALE GENOMIC DNA]</scope>
    <source>
        <strain evidence="3 4">DSM 18936</strain>
    </source>
</reference>
<dbReference type="GO" id="GO:0003700">
    <property type="term" value="F:DNA-binding transcription factor activity"/>
    <property type="evidence" value="ECO:0007669"/>
    <property type="project" value="InterPro"/>
</dbReference>
<dbReference type="GO" id="GO:0003677">
    <property type="term" value="F:DNA binding"/>
    <property type="evidence" value="ECO:0007669"/>
    <property type="project" value="InterPro"/>
</dbReference>
<proteinExistence type="predicted"/>
<dbReference type="InterPro" id="IPR036388">
    <property type="entry name" value="WH-like_DNA-bd_sf"/>
</dbReference>
<dbReference type="EMBL" id="SOAU01000001">
    <property type="protein sequence ID" value="TDT17098.1"/>
    <property type="molecule type" value="Genomic_DNA"/>
</dbReference>
<evidence type="ECO:0000256" key="1">
    <source>
        <dbReference type="SAM" id="MobiDB-lite"/>
    </source>
</evidence>
<gene>
    <name evidence="3" type="ORF">BDK89_2702</name>
</gene>
<evidence type="ECO:0000313" key="4">
    <source>
        <dbReference type="Proteomes" id="UP000294558"/>
    </source>
</evidence>
<dbReference type="Gene3D" id="1.10.10.10">
    <property type="entry name" value="Winged helix-like DNA-binding domain superfamily/Winged helix DNA-binding domain"/>
    <property type="match status" value="1"/>
</dbReference>
<keyword evidence="4" id="KW-1185">Reference proteome</keyword>
<organism evidence="3 4">
    <name type="scientific">Ilumatobacter fluminis</name>
    <dbReference type="NCBI Taxonomy" id="467091"/>
    <lineage>
        <taxon>Bacteria</taxon>
        <taxon>Bacillati</taxon>
        <taxon>Actinomycetota</taxon>
        <taxon>Acidimicrobiia</taxon>
        <taxon>Acidimicrobiales</taxon>
        <taxon>Ilumatobacteraceae</taxon>
        <taxon>Ilumatobacter</taxon>
    </lineage>
</organism>
<evidence type="ECO:0000313" key="3">
    <source>
        <dbReference type="EMBL" id="TDT17098.1"/>
    </source>
</evidence>
<name>A0A4V6Q1X4_9ACTN</name>
<dbReference type="InterPro" id="IPR036390">
    <property type="entry name" value="WH_DNA-bd_sf"/>
</dbReference>
<feature type="region of interest" description="Disordered" evidence="1">
    <location>
        <begin position="1"/>
        <end position="34"/>
    </location>
</feature>
<feature type="domain" description="HTH crp-type" evidence="2">
    <location>
        <begin position="47"/>
        <end position="99"/>
    </location>
</feature>
<dbReference type="InterPro" id="IPR000835">
    <property type="entry name" value="HTH_MarR-typ"/>
</dbReference>
<dbReference type="InterPro" id="IPR012318">
    <property type="entry name" value="HTH_CRP"/>
</dbReference>
<dbReference type="CDD" id="cd00090">
    <property type="entry name" value="HTH_ARSR"/>
    <property type="match status" value="1"/>
</dbReference>